<feature type="compositionally biased region" description="Basic and acidic residues" evidence="1">
    <location>
        <begin position="1"/>
        <end position="11"/>
    </location>
</feature>
<dbReference type="Proteomes" id="UP001585053">
    <property type="component" value="Unassembled WGS sequence"/>
</dbReference>
<dbReference type="EMBL" id="JAYMRS010000006">
    <property type="protein sequence ID" value="MFB8769677.1"/>
    <property type="molecule type" value="Genomic_DNA"/>
</dbReference>
<feature type="compositionally biased region" description="Basic residues" evidence="1">
    <location>
        <begin position="44"/>
        <end position="55"/>
    </location>
</feature>
<feature type="region of interest" description="Disordered" evidence="1">
    <location>
        <begin position="35"/>
        <end position="68"/>
    </location>
</feature>
<evidence type="ECO:0000256" key="1">
    <source>
        <dbReference type="SAM" id="MobiDB-lite"/>
    </source>
</evidence>
<proteinExistence type="predicted"/>
<dbReference type="RefSeq" id="WP_357714313.1">
    <property type="nucleotide sequence ID" value="NZ_JAYMRS010000006.1"/>
</dbReference>
<keyword evidence="3" id="KW-1185">Reference proteome</keyword>
<feature type="compositionally biased region" description="Basic and acidic residues" evidence="1">
    <location>
        <begin position="114"/>
        <end position="124"/>
    </location>
</feature>
<protein>
    <submittedName>
        <fullName evidence="2">Uncharacterized protein</fullName>
    </submittedName>
</protein>
<evidence type="ECO:0000313" key="3">
    <source>
        <dbReference type="Proteomes" id="UP001585053"/>
    </source>
</evidence>
<comment type="caution">
    <text evidence="2">The sequence shown here is derived from an EMBL/GenBank/DDBJ whole genome shotgun (WGS) entry which is preliminary data.</text>
</comment>
<feature type="region of interest" description="Disordered" evidence="1">
    <location>
        <begin position="1"/>
        <end position="20"/>
    </location>
</feature>
<sequence length="248" mass="27461">MTDRKSDERSPVRTLGASKDRPRFLQIFDELRRRPSRSRDRALRRMASRATRRHVPERGALQRGDLAEPPPVLDLVLDRDSDRARVRSMLVESCAVGPVWTLPLGDPTAAIEVEKDQEHAENPSRSRPAKRSSLRRSRLLSRWSRPAPDEVVRPAPAPPLGEREAPEADVTTDQLYELIGSLVDGGFAWRAGRSSSRHGAVVSRPRHGCPGCTPSCGCTVAASARTRTTVAGESRTVGWRTTAAHRSR</sequence>
<feature type="compositionally biased region" description="Basic residues" evidence="1">
    <location>
        <begin position="127"/>
        <end position="139"/>
    </location>
</feature>
<accession>A0ABV5DYK6</accession>
<name>A0ABV5DYK6_9ACTN</name>
<evidence type="ECO:0000313" key="2">
    <source>
        <dbReference type="EMBL" id="MFB8769677.1"/>
    </source>
</evidence>
<feature type="region of interest" description="Disordered" evidence="1">
    <location>
        <begin position="114"/>
        <end position="168"/>
    </location>
</feature>
<reference evidence="2 3" key="1">
    <citation type="submission" date="2024-01" db="EMBL/GenBank/DDBJ databases">
        <title>Genome mining of biosynthetic gene clusters to explore secondary metabolites of Streptomyces sp.</title>
        <authorList>
            <person name="Baig A."/>
            <person name="Ajitkumar Shintre N."/>
            <person name="Kumar H."/>
            <person name="Anbarasu A."/>
            <person name="Ramaiah S."/>
        </authorList>
    </citation>
    <scope>NUCLEOTIDE SEQUENCE [LARGE SCALE GENOMIC DNA]</scope>
    <source>
        <strain evidence="2 3">A01</strain>
    </source>
</reference>
<gene>
    <name evidence="2" type="ORF">VSQ78_18370</name>
</gene>
<organism evidence="2 3">
    <name type="scientific">Nocardiopsis alba</name>
    <dbReference type="NCBI Taxonomy" id="53437"/>
    <lineage>
        <taxon>Bacteria</taxon>
        <taxon>Bacillati</taxon>
        <taxon>Actinomycetota</taxon>
        <taxon>Actinomycetes</taxon>
        <taxon>Streptosporangiales</taxon>
        <taxon>Nocardiopsidaceae</taxon>
        <taxon>Nocardiopsis</taxon>
    </lineage>
</organism>